<accession>A0ABW7BQL8</accession>
<dbReference type="RefSeq" id="WP_392879923.1">
    <property type="nucleotide sequence ID" value="NZ_JBICZW010000003.1"/>
</dbReference>
<protein>
    <submittedName>
        <fullName evidence="2">Uncharacterized protein</fullName>
    </submittedName>
</protein>
<dbReference type="EMBL" id="JBICZW010000003">
    <property type="protein sequence ID" value="MFG3188461.1"/>
    <property type="molecule type" value="Genomic_DNA"/>
</dbReference>
<reference evidence="2 3" key="1">
    <citation type="submission" date="2024-10" db="EMBL/GenBank/DDBJ databases">
        <title>The Natural Products Discovery Center: Release of the First 8490 Sequenced Strains for Exploring Actinobacteria Biosynthetic Diversity.</title>
        <authorList>
            <person name="Kalkreuter E."/>
            <person name="Kautsar S.A."/>
            <person name="Yang D."/>
            <person name="Bader C.D."/>
            <person name="Teijaro C.N."/>
            <person name="Fluegel L."/>
            <person name="Davis C.M."/>
            <person name="Simpson J.R."/>
            <person name="Lauterbach L."/>
            <person name="Steele A.D."/>
            <person name="Gui C."/>
            <person name="Meng S."/>
            <person name="Li G."/>
            <person name="Viehrig K."/>
            <person name="Ye F."/>
            <person name="Su P."/>
            <person name="Kiefer A.F."/>
            <person name="Nichols A."/>
            <person name="Cepeda A.J."/>
            <person name="Yan W."/>
            <person name="Fan B."/>
            <person name="Jiang Y."/>
            <person name="Adhikari A."/>
            <person name="Zheng C.-J."/>
            <person name="Schuster L."/>
            <person name="Cowan T.M."/>
            <person name="Smanski M.J."/>
            <person name="Chevrette M.G."/>
            <person name="De Carvalho L.P.S."/>
            <person name="Shen B."/>
        </authorList>
    </citation>
    <scope>NUCLEOTIDE SEQUENCE [LARGE SCALE GENOMIC DNA]</scope>
    <source>
        <strain evidence="2 3">NPDC048229</strain>
    </source>
</reference>
<proteinExistence type="predicted"/>
<feature type="compositionally biased region" description="Low complexity" evidence="1">
    <location>
        <begin position="1"/>
        <end position="17"/>
    </location>
</feature>
<gene>
    <name evidence="2" type="ORF">ACGFYS_05940</name>
</gene>
<feature type="region of interest" description="Disordered" evidence="1">
    <location>
        <begin position="1"/>
        <end position="21"/>
    </location>
</feature>
<evidence type="ECO:0000256" key="1">
    <source>
        <dbReference type="SAM" id="MobiDB-lite"/>
    </source>
</evidence>
<name>A0ABW7BQL8_9ACTN</name>
<comment type="caution">
    <text evidence="2">The sequence shown here is derived from an EMBL/GenBank/DDBJ whole genome shotgun (WGS) entry which is preliminary data.</text>
</comment>
<dbReference type="Proteomes" id="UP001604282">
    <property type="component" value="Unassembled WGS sequence"/>
</dbReference>
<sequence>MAEPAEPTGAAEPPAAGAEEKPAWEQTMEDLGLGIVPAAYNLFTEGGWVALATAGAVAAGAALVTSVKTSAAIAARTLTLKAQSLATPRNEAGERMVRVRNPESDYGGTERRRLEDVLREARAKRMEDAGRAPAEGAGGGAMAPIPADAKFGPLRYELKLLNPLLEAFNKHAPDFVEQFRKLPGKREAGGAAKGVEKVAKAVKAVDHRALPQVASGMGKIKGAVLNSDPQRTTDFAKAIGKLKSAMRNFDVDNVPKAATLGPAADAAEKLATHTTTLTRHMRGFAEAVQALNREMTGGAGA</sequence>
<evidence type="ECO:0000313" key="3">
    <source>
        <dbReference type="Proteomes" id="UP001604282"/>
    </source>
</evidence>
<keyword evidence="3" id="KW-1185">Reference proteome</keyword>
<organism evidence="2 3">
    <name type="scientific">Streptomyces omiyaensis</name>
    <dbReference type="NCBI Taxonomy" id="68247"/>
    <lineage>
        <taxon>Bacteria</taxon>
        <taxon>Bacillati</taxon>
        <taxon>Actinomycetota</taxon>
        <taxon>Actinomycetes</taxon>
        <taxon>Kitasatosporales</taxon>
        <taxon>Streptomycetaceae</taxon>
        <taxon>Streptomyces</taxon>
    </lineage>
</organism>
<evidence type="ECO:0000313" key="2">
    <source>
        <dbReference type="EMBL" id="MFG3188461.1"/>
    </source>
</evidence>